<evidence type="ECO:0000256" key="8">
    <source>
        <dbReference type="ARBA" id="ARBA00022989"/>
    </source>
</evidence>
<keyword evidence="8 10" id="KW-1133">Transmembrane helix</keyword>
<evidence type="ECO:0000313" key="12">
    <source>
        <dbReference type="Proteomes" id="UP000218231"/>
    </source>
</evidence>
<comment type="similarity">
    <text evidence="3 10">Belongs to the ALG6/ALG8 glucosyltransferase family.</text>
</comment>
<feature type="transmembrane region" description="Helical" evidence="10">
    <location>
        <begin position="360"/>
        <end position="380"/>
    </location>
</feature>
<dbReference type="PANTHER" id="PTHR12413">
    <property type="entry name" value="DOLICHYL GLYCOSYLTRANSFERASE"/>
    <property type="match status" value="1"/>
</dbReference>
<feature type="transmembrane region" description="Helical" evidence="10">
    <location>
        <begin position="509"/>
        <end position="530"/>
    </location>
</feature>
<evidence type="ECO:0000256" key="5">
    <source>
        <dbReference type="ARBA" id="ARBA00022679"/>
    </source>
</evidence>
<feature type="transmembrane region" description="Helical" evidence="10">
    <location>
        <begin position="479"/>
        <end position="497"/>
    </location>
</feature>
<feature type="transmembrane region" description="Helical" evidence="10">
    <location>
        <begin position="222"/>
        <end position="239"/>
    </location>
</feature>
<feature type="transmembrane region" description="Helical" evidence="10">
    <location>
        <begin position="59"/>
        <end position="81"/>
    </location>
</feature>
<accession>A0A2A2KM19</accession>
<keyword evidence="7 10" id="KW-0256">Endoplasmic reticulum</keyword>
<evidence type="ECO:0000256" key="7">
    <source>
        <dbReference type="ARBA" id="ARBA00022824"/>
    </source>
</evidence>
<dbReference type="PANTHER" id="PTHR12413:SF1">
    <property type="entry name" value="DOLICHYL PYROPHOSPHATE MAN9GLCNAC2 ALPHA-1,3-GLUCOSYLTRANSFERASE"/>
    <property type="match status" value="1"/>
</dbReference>
<gene>
    <name evidence="11" type="ORF">WR25_21197</name>
</gene>
<dbReference type="OrthoDB" id="4983at2759"/>
<dbReference type="GO" id="GO:0042281">
    <property type="term" value="F:dolichyl pyrophosphate Man9GlcNAc2 alpha-1,3-glucosyltransferase activity"/>
    <property type="evidence" value="ECO:0007669"/>
    <property type="project" value="TreeGrafter"/>
</dbReference>
<evidence type="ECO:0000256" key="2">
    <source>
        <dbReference type="ARBA" id="ARBA00004922"/>
    </source>
</evidence>
<keyword evidence="5 10" id="KW-0808">Transferase</keyword>
<comment type="caution">
    <text evidence="11">The sequence shown here is derived from an EMBL/GenBank/DDBJ whole genome shotgun (WGS) entry which is preliminary data.</text>
</comment>
<protein>
    <recommendedName>
        <fullName evidence="10">Alpha-1,3-glucosyltransferase</fullName>
        <ecNumber evidence="10">2.4.1.-</ecNumber>
    </recommendedName>
</protein>
<feature type="transmembrane region" description="Helical" evidence="10">
    <location>
        <begin position="295"/>
        <end position="312"/>
    </location>
</feature>
<organism evidence="11 12">
    <name type="scientific">Diploscapter pachys</name>
    <dbReference type="NCBI Taxonomy" id="2018661"/>
    <lineage>
        <taxon>Eukaryota</taxon>
        <taxon>Metazoa</taxon>
        <taxon>Ecdysozoa</taxon>
        <taxon>Nematoda</taxon>
        <taxon>Chromadorea</taxon>
        <taxon>Rhabditida</taxon>
        <taxon>Rhabditina</taxon>
        <taxon>Rhabditomorpha</taxon>
        <taxon>Rhabditoidea</taxon>
        <taxon>Rhabditidae</taxon>
        <taxon>Diploscapter</taxon>
    </lineage>
</organism>
<dbReference type="EMBL" id="LIAE01008252">
    <property type="protein sequence ID" value="PAV74937.1"/>
    <property type="molecule type" value="Genomic_DNA"/>
</dbReference>
<sequence>MSLRLRKEPTTSNQKTSKIVEDLANPGKFVRLPDAQIETQLGSNSKIQPQTYSSSGDTFLSIFLLLSIAFSFQCALAVTGYSGQGKPPLFGDFEAQRHWMEVTINLPIKEWYINSTDNDLLYWGLDYPPLTAYHSYLMGFVARKINASWVDLHASRGIETSSHRLFMRLTAICPFYLIYFPAIIVYFMRTADFGKNPFISRLRLLTFTILYPGILQIDNAHFQYNSISLGLFLWSYIFLENERFLTGSILFVLALNYKQLELYHALPIFVYILARNIKHPIFENLLKSIASVSKIGLVVLGTFFVLWAPFIFQGTQQITAVLKRIFPFQRGLYEDKVASFWCAFSFVLKRIPNFELEKQLLASTTLVLGCSLPSLVPLFLRPTNAHFRLATFNVALSFFLFSFHVHEKTILLVAIPAFLLLNEKALYRDMVAFLTVSATSMFSLCIKDENASFLFCLAAFHLFGAWMRRHTVVENESSLMNWLYDLASMVCLALNFLELELILRPPTRFPYLFPLMSAAFSCVFFMAIFLKTTTKMKWY</sequence>
<comment type="subcellular location">
    <subcellularLocation>
        <location evidence="1 10">Endoplasmic reticulum membrane</location>
        <topology evidence="1 10">Multi-pass membrane protein</topology>
    </subcellularLocation>
</comment>
<dbReference type="STRING" id="2018661.A0A2A2KM19"/>
<dbReference type="GO" id="GO:0005789">
    <property type="term" value="C:endoplasmic reticulum membrane"/>
    <property type="evidence" value="ECO:0007669"/>
    <property type="project" value="UniProtKB-SubCell"/>
</dbReference>
<evidence type="ECO:0000256" key="1">
    <source>
        <dbReference type="ARBA" id="ARBA00004477"/>
    </source>
</evidence>
<feature type="transmembrane region" description="Helical" evidence="10">
    <location>
        <begin position="245"/>
        <end position="274"/>
    </location>
</feature>
<evidence type="ECO:0000256" key="10">
    <source>
        <dbReference type="RuleBase" id="RU363110"/>
    </source>
</evidence>
<dbReference type="AlphaFoldDB" id="A0A2A2KM19"/>
<keyword evidence="4 10" id="KW-0328">Glycosyltransferase</keyword>
<feature type="transmembrane region" description="Helical" evidence="10">
    <location>
        <begin position="450"/>
        <end position="467"/>
    </location>
</feature>
<feature type="transmembrane region" description="Helical" evidence="10">
    <location>
        <begin position="198"/>
        <end position="215"/>
    </location>
</feature>
<dbReference type="Proteomes" id="UP000218231">
    <property type="component" value="Unassembled WGS sequence"/>
</dbReference>
<dbReference type="Pfam" id="PF03155">
    <property type="entry name" value="Alg6_Alg8"/>
    <property type="match status" value="1"/>
</dbReference>
<feature type="transmembrane region" description="Helical" evidence="10">
    <location>
        <begin position="165"/>
        <end position="186"/>
    </location>
</feature>
<comment type="pathway">
    <text evidence="2 10">Protein modification; protein glycosylation.</text>
</comment>
<evidence type="ECO:0000313" key="11">
    <source>
        <dbReference type="EMBL" id="PAV74937.1"/>
    </source>
</evidence>
<keyword evidence="12" id="KW-1185">Reference proteome</keyword>
<evidence type="ECO:0000256" key="9">
    <source>
        <dbReference type="ARBA" id="ARBA00023136"/>
    </source>
</evidence>
<evidence type="ECO:0000256" key="3">
    <source>
        <dbReference type="ARBA" id="ARBA00008715"/>
    </source>
</evidence>
<evidence type="ECO:0000256" key="4">
    <source>
        <dbReference type="ARBA" id="ARBA00022676"/>
    </source>
</evidence>
<dbReference type="InterPro" id="IPR004856">
    <property type="entry name" value="Glyco_trans_ALG6/ALG8"/>
</dbReference>
<keyword evidence="9 10" id="KW-0472">Membrane</keyword>
<reference evidence="11 12" key="1">
    <citation type="journal article" date="2017" name="Curr. Biol.">
        <title>Genome architecture and evolution of a unichromosomal asexual nematode.</title>
        <authorList>
            <person name="Fradin H."/>
            <person name="Zegar C."/>
            <person name="Gutwein M."/>
            <person name="Lucas J."/>
            <person name="Kovtun M."/>
            <person name="Corcoran D."/>
            <person name="Baugh L.R."/>
            <person name="Kiontke K."/>
            <person name="Gunsalus K."/>
            <person name="Fitch D.H."/>
            <person name="Piano F."/>
        </authorList>
    </citation>
    <scope>NUCLEOTIDE SEQUENCE [LARGE SCALE GENOMIC DNA]</scope>
    <source>
        <strain evidence="11">PF1309</strain>
    </source>
</reference>
<dbReference type="EC" id="2.4.1.-" evidence="10"/>
<evidence type="ECO:0000256" key="6">
    <source>
        <dbReference type="ARBA" id="ARBA00022692"/>
    </source>
</evidence>
<proteinExistence type="inferred from homology"/>
<dbReference type="UniPathway" id="UPA00378"/>
<keyword evidence="6 10" id="KW-0812">Transmembrane</keyword>
<name>A0A2A2KM19_9BILA</name>